<dbReference type="EMBL" id="GEMB01000661">
    <property type="protein sequence ID" value="JAS02473.1"/>
    <property type="molecule type" value="Transcribed_RNA"/>
</dbReference>
<reference evidence="1" key="1">
    <citation type="submission" date="2016-04" db="EMBL/GenBank/DDBJ databases">
        <authorList>
            <person name="Calderon-Fernandez G.M.Sr."/>
        </authorList>
    </citation>
    <scope>NUCLEOTIDE SEQUENCE</scope>
    <source>
        <strain evidence="1">Int1</strain>
        <tissue evidence="1">Integument</tissue>
    </source>
</reference>
<protein>
    <submittedName>
        <fullName evidence="1">Carboxylesterase 5a</fullName>
    </submittedName>
</protein>
<reference evidence="1" key="2">
    <citation type="journal article" date="2017" name="J. Med. Entomol.">
        <title>Transcriptome Analysis of the Triatoma infestans (Hemiptera: Reduviidae) Integument.</title>
        <authorList>
            <person name="Calderon-Fernandez G.M."/>
            <person name="Moriconi D.E."/>
            <person name="Dulbecco A.B."/>
            <person name="Juarez M.P."/>
        </authorList>
    </citation>
    <scope>NUCLEOTIDE SEQUENCE</scope>
    <source>
        <strain evidence="1">Int1</strain>
        <tissue evidence="1">Integument</tissue>
    </source>
</reference>
<organism evidence="1">
    <name type="scientific">Triatoma infestans</name>
    <name type="common">Assassin bug</name>
    <dbReference type="NCBI Taxonomy" id="30076"/>
    <lineage>
        <taxon>Eukaryota</taxon>
        <taxon>Metazoa</taxon>
        <taxon>Ecdysozoa</taxon>
        <taxon>Arthropoda</taxon>
        <taxon>Hexapoda</taxon>
        <taxon>Insecta</taxon>
        <taxon>Pterygota</taxon>
        <taxon>Neoptera</taxon>
        <taxon>Paraneoptera</taxon>
        <taxon>Hemiptera</taxon>
        <taxon>Heteroptera</taxon>
        <taxon>Panheteroptera</taxon>
        <taxon>Cimicomorpha</taxon>
        <taxon>Reduviidae</taxon>
        <taxon>Triatominae</taxon>
        <taxon>Triatoma</taxon>
    </lineage>
</organism>
<evidence type="ECO:0000313" key="1">
    <source>
        <dbReference type="EMBL" id="JAS02473.1"/>
    </source>
</evidence>
<sequence>GDDWKPFTAEKNNYMIIEEQPKLAENFHKCEMGMWLGDNGILGSSDCSILKQAAAVVTNTIGAAGSTLLTSADNLADTLGVNNLKDQVTSIANPLEGKLGGLVGGGNSNPLGGLFGGGGNGRGTTASGTGDPATTTIRAPLHTTTTRQSVGGLLGLGGGGGLLG</sequence>
<dbReference type="AlphaFoldDB" id="A0A171ATW5"/>
<accession>A0A171ATW5</accession>
<feature type="non-terminal residue" evidence="1">
    <location>
        <position position="1"/>
    </location>
</feature>
<proteinExistence type="predicted"/>
<name>A0A171ATW5_TRIIF</name>